<name>A0A511WYT3_9BACI</name>
<keyword evidence="2" id="KW-1185">Reference proteome</keyword>
<evidence type="ECO:0000313" key="2">
    <source>
        <dbReference type="Proteomes" id="UP000321400"/>
    </source>
</evidence>
<reference evidence="1 2" key="1">
    <citation type="submission" date="2019-07" db="EMBL/GenBank/DDBJ databases">
        <title>Whole genome shotgun sequence of Halolactibacillus alkaliphilus NBRC 103919.</title>
        <authorList>
            <person name="Hosoyama A."/>
            <person name="Uohara A."/>
            <person name="Ohji S."/>
            <person name="Ichikawa N."/>
        </authorList>
    </citation>
    <scope>NUCLEOTIDE SEQUENCE [LARGE SCALE GENOMIC DNA]</scope>
    <source>
        <strain evidence="1 2">NBRC 103919</strain>
    </source>
</reference>
<dbReference type="EMBL" id="BJYE01000003">
    <property type="protein sequence ID" value="GEN55843.1"/>
    <property type="molecule type" value="Genomic_DNA"/>
</dbReference>
<protein>
    <submittedName>
        <fullName evidence="1">Uncharacterized protein</fullName>
    </submittedName>
</protein>
<comment type="caution">
    <text evidence="1">The sequence shown here is derived from an EMBL/GenBank/DDBJ whole genome shotgun (WGS) entry which is preliminary data.</text>
</comment>
<dbReference type="Proteomes" id="UP000321400">
    <property type="component" value="Unassembled WGS sequence"/>
</dbReference>
<dbReference type="AlphaFoldDB" id="A0A511WYT3"/>
<evidence type="ECO:0000313" key="1">
    <source>
        <dbReference type="EMBL" id="GEN55843.1"/>
    </source>
</evidence>
<organism evidence="1 2">
    <name type="scientific">Halolactibacillus alkaliphilus</name>
    <dbReference type="NCBI Taxonomy" id="442899"/>
    <lineage>
        <taxon>Bacteria</taxon>
        <taxon>Bacillati</taxon>
        <taxon>Bacillota</taxon>
        <taxon>Bacilli</taxon>
        <taxon>Bacillales</taxon>
        <taxon>Bacillaceae</taxon>
        <taxon>Halolactibacillus</taxon>
    </lineage>
</organism>
<sequence>MNDIMRDVVWVLKVKNPIYTKNPVLIFIKKINTGYYLKLYINLNRIAVY</sequence>
<accession>A0A511WYT3</accession>
<gene>
    <name evidence="1" type="ORF">HAL01_03070</name>
</gene>
<proteinExistence type="predicted"/>